<dbReference type="NCBIfam" id="TIGR00543">
    <property type="entry name" value="isochor_syn"/>
    <property type="match status" value="1"/>
</dbReference>
<comment type="catalytic activity">
    <reaction evidence="1">
        <text>chorismate = isochorismate</text>
        <dbReference type="Rhea" id="RHEA:18985"/>
        <dbReference type="ChEBI" id="CHEBI:29748"/>
        <dbReference type="ChEBI" id="CHEBI:29780"/>
        <dbReference type="EC" id="5.4.4.2"/>
    </reaction>
</comment>
<evidence type="ECO:0000256" key="5">
    <source>
        <dbReference type="ARBA" id="ARBA00041564"/>
    </source>
</evidence>
<evidence type="ECO:0000256" key="1">
    <source>
        <dbReference type="ARBA" id="ARBA00000799"/>
    </source>
</evidence>
<sequence>MSPASGPGLVGTVPDDDTLISDYRPGTTLLAGPCRTVLTEGTRAVLTDPAGDGGLPARVHALLRAQDGPLIVGAVPFEDSERTMLRVPEHVRWAPARTAAPTGAGRGAPMPAPARVRALPKPARYRAMVRDALAAIDGGAIDKVVLARSLAVEYDDDIDPVRVLDALHRGDPTGYLFAVDLEPDADTAGLAPRTLAGASPELLVSRDGDRVTANPLAGTAPRHPDPDTDAQVARTLLVSPKDRHEHALVVDAVARALEPFCSHLDVPAEPELTSTSRLWHLSTHVTGTLADPDDPESSALGLGLALHPTPAVCGAPRAAAHDLISRIEPTARGFYAGLLGWGDLDGNGEWVVALRCGELAGKRARVHAGAGIVAGSSPDAELAETRAKLGTILAALGVDGVDR</sequence>
<proteinExistence type="inferred from homology"/>
<feature type="domain" description="Chorismate-utilising enzyme C-terminal" evidence="6">
    <location>
        <begin position="123"/>
        <end position="388"/>
    </location>
</feature>
<dbReference type="GO" id="GO:0008909">
    <property type="term" value="F:isochorismate synthase activity"/>
    <property type="evidence" value="ECO:0007669"/>
    <property type="project" value="UniProtKB-EC"/>
</dbReference>
<dbReference type="Pfam" id="PF00425">
    <property type="entry name" value="Chorismate_bind"/>
    <property type="match status" value="1"/>
</dbReference>
<dbReference type="EMBL" id="JAJNDB010000008">
    <property type="protein sequence ID" value="MCD2197603.1"/>
    <property type="molecule type" value="Genomic_DNA"/>
</dbReference>
<dbReference type="SUPFAM" id="SSF56322">
    <property type="entry name" value="ADC synthase"/>
    <property type="match status" value="1"/>
</dbReference>
<organism evidence="7 8">
    <name type="scientific">Actinomycetospora endophytica</name>
    <dbReference type="NCBI Taxonomy" id="2291215"/>
    <lineage>
        <taxon>Bacteria</taxon>
        <taxon>Bacillati</taxon>
        <taxon>Actinomycetota</taxon>
        <taxon>Actinomycetes</taxon>
        <taxon>Pseudonocardiales</taxon>
        <taxon>Pseudonocardiaceae</taxon>
        <taxon>Actinomycetospora</taxon>
    </lineage>
</organism>
<dbReference type="PANTHER" id="PTHR42839:SF2">
    <property type="entry name" value="ISOCHORISMATE SYNTHASE ENTC"/>
    <property type="match status" value="1"/>
</dbReference>
<reference evidence="7 8" key="1">
    <citation type="submission" date="2021-11" db="EMBL/GenBank/DDBJ databases">
        <title>Draft genome sequence of Actinomycetospora sp. SF1 isolated from the rhizosphere soil.</title>
        <authorList>
            <person name="Duangmal K."/>
            <person name="Chantavorakit T."/>
        </authorList>
    </citation>
    <scope>NUCLEOTIDE SEQUENCE [LARGE SCALE GENOMIC DNA]</scope>
    <source>
        <strain evidence="7 8">TBRC 5722</strain>
    </source>
</reference>
<dbReference type="EC" id="5.4.4.2" evidence="3"/>
<evidence type="ECO:0000313" key="8">
    <source>
        <dbReference type="Proteomes" id="UP001199469"/>
    </source>
</evidence>
<evidence type="ECO:0000256" key="3">
    <source>
        <dbReference type="ARBA" id="ARBA00012824"/>
    </source>
</evidence>
<evidence type="ECO:0000256" key="4">
    <source>
        <dbReference type="ARBA" id="ARBA00023235"/>
    </source>
</evidence>
<evidence type="ECO:0000259" key="6">
    <source>
        <dbReference type="Pfam" id="PF00425"/>
    </source>
</evidence>
<dbReference type="Gene3D" id="3.60.120.10">
    <property type="entry name" value="Anthranilate synthase"/>
    <property type="match status" value="1"/>
</dbReference>
<evidence type="ECO:0000313" key="7">
    <source>
        <dbReference type="EMBL" id="MCD2197603.1"/>
    </source>
</evidence>
<comment type="similarity">
    <text evidence="2">Belongs to the isochorismate synthase family.</text>
</comment>
<accession>A0ABS8PH62</accession>
<protein>
    <recommendedName>
        <fullName evidence="3">isochorismate synthase</fullName>
        <ecNumber evidence="3">5.4.4.2</ecNumber>
    </recommendedName>
    <alternativeName>
        <fullName evidence="5">Isochorismate mutase</fullName>
    </alternativeName>
</protein>
<evidence type="ECO:0000256" key="2">
    <source>
        <dbReference type="ARBA" id="ARBA00005297"/>
    </source>
</evidence>
<dbReference type="Proteomes" id="UP001199469">
    <property type="component" value="Unassembled WGS sequence"/>
</dbReference>
<comment type="caution">
    <text evidence="7">The sequence shown here is derived from an EMBL/GenBank/DDBJ whole genome shotgun (WGS) entry which is preliminary data.</text>
</comment>
<dbReference type="RefSeq" id="WP_230739753.1">
    <property type="nucleotide sequence ID" value="NZ_JAJNDB010000008.1"/>
</dbReference>
<keyword evidence="8" id="KW-1185">Reference proteome</keyword>
<dbReference type="InterPro" id="IPR004561">
    <property type="entry name" value="IsoChor_synthase"/>
</dbReference>
<dbReference type="PANTHER" id="PTHR42839">
    <property type="entry name" value="ISOCHORISMATE SYNTHASE ENTC"/>
    <property type="match status" value="1"/>
</dbReference>
<dbReference type="InterPro" id="IPR015890">
    <property type="entry name" value="Chorismate_C"/>
</dbReference>
<keyword evidence="4 7" id="KW-0413">Isomerase</keyword>
<dbReference type="InterPro" id="IPR005801">
    <property type="entry name" value="ADC_synthase"/>
</dbReference>
<gene>
    <name evidence="7" type="ORF">LQ327_29955</name>
</gene>
<name>A0ABS8PH62_9PSEU</name>